<evidence type="ECO:0000256" key="2">
    <source>
        <dbReference type="ARBA" id="ARBA00022737"/>
    </source>
</evidence>
<dbReference type="PANTHER" id="PTHR23226">
    <property type="entry name" value="ZINC FINGER AND SCAN DOMAIN-CONTAINING"/>
    <property type="match status" value="1"/>
</dbReference>
<dbReference type="Pfam" id="PF00096">
    <property type="entry name" value="zf-C2H2"/>
    <property type="match status" value="2"/>
</dbReference>
<feature type="non-terminal residue" evidence="7">
    <location>
        <position position="1"/>
    </location>
</feature>
<dbReference type="PROSITE" id="PS00028">
    <property type="entry name" value="ZINC_FINGER_C2H2_1"/>
    <property type="match status" value="2"/>
</dbReference>
<dbReference type="PANTHER" id="PTHR23226:SF377">
    <property type="entry name" value="ZINC FINGER AND SCAN DOMAIN-CONTAINING PROTEIN 20"/>
    <property type="match status" value="1"/>
</dbReference>
<keyword evidence="4" id="KW-0862">Zinc</keyword>
<name>A0A7L1GGH1_9PICI</name>
<accession>A0A7L1GGH1</accession>
<gene>
    <name evidence="7" type="primary">Znf467_1</name>
    <name evidence="7" type="ORF">INDMAC_R14946</name>
</gene>
<protein>
    <submittedName>
        <fullName evidence="7">ZN467 protein</fullName>
    </submittedName>
</protein>
<evidence type="ECO:0000313" key="7">
    <source>
        <dbReference type="EMBL" id="NXN12159.1"/>
    </source>
</evidence>
<dbReference type="SMART" id="SM00355">
    <property type="entry name" value="ZnF_C2H2"/>
    <property type="match status" value="2"/>
</dbReference>
<dbReference type="Gene3D" id="3.30.160.60">
    <property type="entry name" value="Classic Zinc Finger"/>
    <property type="match status" value="3"/>
</dbReference>
<keyword evidence="3 5" id="KW-0863">Zinc-finger</keyword>
<evidence type="ECO:0000259" key="6">
    <source>
        <dbReference type="PROSITE" id="PS50157"/>
    </source>
</evidence>
<keyword evidence="1" id="KW-0479">Metal-binding</keyword>
<dbReference type="Proteomes" id="UP000557230">
    <property type="component" value="Unassembled WGS sequence"/>
</dbReference>
<dbReference type="FunFam" id="3.30.160.60:FF:000624">
    <property type="entry name" value="zinc finger protein 697"/>
    <property type="match status" value="1"/>
</dbReference>
<evidence type="ECO:0000313" key="8">
    <source>
        <dbReference type="Proteomes" id="UP000557230"/>
    </source>
</evidence>
<evidence type="ECO:0000256" key="3">
    <source>
        <dbReference type="ARBA" id="ARBA00022771"/>
    </source>
</evidence>
<dbReference type="OrthoDB" id="654211at2759"/>
<keyword evidence="8" id="KW-1185">Reference proteome</keyword>
<dbReference type="GO" id="GO:0008270">
    <property type="term" value="F:zinc ion binding"/>
    <property type="evidence" value="ECO:0007669"/>
    <property type="project" value="UniProtKB-KW"/>
</dbReference>
<keyword evidence="2" id="KW-0677">Repeat</keyword>
<reference evidence="7 8" key="1">
    <citation type="submission" date="2019-09" db="EMBL/GenBank/DDBJ databases">
        <title>Bird 10,000 Genomes (B10K) Project - Family phase.</title>
        <authorList>
            <person name="Zhang G."/>
        </authorList>
    </citation>
    <scope>NUCLEOTIDE SEQUENCE [LARGE SCALE GENOMIC DNA]</scope>
    <source>
        <strain evidence="7">B10K-DU-001-78</strain>
        <tissue evidence="7">Muscle</tissue>
    </source>
</reference>
<proteinExistence type="predicted"/>
<dbReference type="GO" id="GO:0000981">
    <property type="term" value="F:DNA-binding transcription factor activity, RNA polymerase II-specific"/>
    <property type="evidence" value="ECO:0007669"/>
    <property type="project" value="TreeGrafter"/>
</dbReference>
<dbReference type="InterPro" id="IPR036236">
    <property type="entry name" value="Znf_C2H2_sf"/>
</dbReference>
<feature type="domain" description="C2H2-type" evidence="6">
    <location>
        <begin position="1"/>
        <end position="27"/>
    </location>
</feature>
<sequence length="98" mass="11200">PCADCGRRFRKKTHLVRHQRTHTGERPFACARCPRRFAHKQHLLRHQQLHEEPVQEPEPVPELVPAPADGAVALGTEQKPFPCLECGKSFSWKKNLSS</sequence>
<feature type="domain" description="C2H2-type" evidence="6">
    <location>
        <begin position="28"/>
        <end position="55"/>
    </location>
</feature>
<feature type="domain" description="C2H2-type" evidence="6">
    <location>
        <begin position="81"/>
        <end position="98"/>
    </location>
</feature>
<feature type="non-terminal residue" evidence="7">
    <location>
        <position position="98"/>
    </location>
</feature>
<dbReference type="InterPro" id="IPR013087">
    <property type="entry name" value="Znf_C2H2_type"/>
</dbReference>
<organism evidence="7 8">
    <name type="scientific">Indicator maculatus</name>
    <name type="common">spotted honeyguide</name>
    <dbReference type="NCBI Taxonomy" id="545262"/>
    <lineage>
        <taxon>Eukaryota</taxon>
        <taxon>Metazoa</taxon>
        <taxon>Chordata</taxon>
        <taxon>Craniata</taxon>
        <taxon>Vertebrata</taxon>
        <taxon>Euteleostomi</taxon>
        <taxon>Archelosauria</taxon>
        <taxon>Archosauria</taxon>
        <taxon>Dinosauria</taxon>
        <taxon>Saurischia</taxon>
        <taxon>Theropoda</taxon>
        <taxon>Coelurosauria</taxon>
        <taxon>Aves</taxon>
        <taxon>Neognathae</taxon>
        <taxon>Neoaves</taxon>
        <taxon>Telluraves</taxon>
        <taxon>Coraciimorphae</taxon>
        <taxon>Piciformes</taxon>
        <taxon>Indicatoridae</taxon>
        <taxon>Indicator</taxon>
    </lineage>
</organism>
<evidence type="ECO:0000256" key="1">
    <source>
        <dbReference type="ARBA" id="ARBA00022723"/>
    </source>
</evidence>
<dbReference type="EMBL" id="VXBD01006885">
    <property type="protein sequence ID" value="NXN12159.1"/>
    <property type="molecule type" value="Genomic_DNA"/>
</dbReference>
<dbReference type="PROSITE" id="PS50157">
    <property type="entry name" value="ZINC_FINGER_C2H2_2"/>
    <property type="match status" value="3"/>
</dbReference>
<comment type="caution">
    <text evidence="7">The sequence shown here is derived from an EMBL/GenBank/DDBJ whole genome shotgun (WGS) entry which is preliminary data.</text>
</comment>
<dbReference type="FunFam" id="3.30.160.60:FF:000706">
    <property type="entry name" value="Zinc finger protein"/>
    <property type="match status" value="1"/>
</dbReference>
<dbReference type="FunFam" id="3.30.160.60:FF:003973">
    <property type="match status" value="1"/>
</dbReference>
<evidence type="ECO:0000256" key="5">
    <source>
        <dbReference type="PROSITE-ProRule" id="PRU00042"/>
    </source>
</evidence>
<dbReference type="AlphaFoldDB" id="A0A7L1GGH1"/>
<dbReference type="SUPFAM" id="SSF57667">
    <property type="entry name" value="beta-beta-alpha zinc fingers"/>
    <property type="match status" value="2"/>
</dbReference>
<dbReference type="GO" id="GO:0000978">
    <property type="term" value="F:RNA polymerase II cis-regulatory region sequence-specific DNA binding"/>
    <property type="evidence" value="ECO:0007669"/>
    <property type="project" value="TreeGrafter"/>
</dbReference>
<evidence type="ECO:0000256" key="4">
    <source>
        <dbReference type="ARBA" id="ARBA00022833"/>
    </source>
</evidence>